<keyword evidence="3" id="KW-1185">Reference proteome</keyword>
<accession>A0A9X4RAD4</accession>
<evidence type="ECO:0000313" key="3">
    <source>
        <dbReference type="Proteomes" id="UP001152766"/>
    </source>
</evidence>
<dbReference type="Pfam" id="PF13558">
    <property type="entry name" value="SbcC_Walker_B"/>
    <property type="match status" value="1"/>
</dbReference>
<evidence type="ECO:0008006" key="4">
    <source>
        <dbReference type="Google" id="ProtNLM"/>
    </source>
</evidence>
<dbReference type="RefSeq" id="WP_268153712.1">
    <property type="nucleotide sequence ID" value="NZ_JAPPUW010000027.1"/>
</dbReference>
<evidence type="ECO:0000256" key="1">
    <source>
        <dbReference type="SAM" id="Coils"/>
    </source>
</evidence>
<protein>
    <recommendedName>
        <fullName evidence="4">ATP-binding protein</fullName>
    </recommendedName>
</protein>
<organism evidence="2 3">
    <name type="scientific">Pelomonas aquatica</name>
    <dbReference type="NCBI Taxonomy" id="431058"/>
    <lineage>
        <taxon>Bacteria</taxon>
        <taxon>Pseudomonadati</taxon>
        <taxon>Pseudomonadota</taxon>
        <taxon>Betaproteobacteria</taxon>
        <taxon>Burkholderiales</taxon>
        <taxon>Sphaerotilaceae</taxon>
        <taxon>Roseateles</taxon>
    </lineage>
</organism>
<dbReference type="AlphaFoldDB" id="A0A9X4RAD4"/>
<name>A0A9X4RAD4_9BURK</name>
<dbReference type="Proteomes" id="UP001152766">
    <property type="component" value="Unassembled WGS sequence"/>
</dbReference>
<feature type="coiled-coil region" evidence="1">
    <location>
        <begin position="539"/>
        <end position="566"/>
    </location>
</feature>
<evidence type="ECO:0000313" key="2">
    <source>
        <dbReference type="EMBL" id="MDG0865393.1"/>
    </source>
</evidence>
<keyword evidence="1" id="KW-0175">Coiled coil</keyword>
<reference evidence="2" key="1">
    <citation type="submission" date="2019-02" db="EMBL/GenBank/DDBJ databases">
        <title>Draft genome of the type strain Pelomonas aquatica CCUG 52575T.</title>
        <authorList>
            <person name="Gomila M."/>
            <person name="Lalucat J."/>
        </authorList>
    </citation>
    <scope>NUCLEOTIDE SEQUENCE</scope>
    <source>
        <strain evidence="2">CCUG 52575</strain>
    </source>
</reference>
<feature type="coiled-coil region" evidence="1">
    <location>
        <begin position="269"/>
        <end position="303"/>
    </location>
</feature>
<sequence length="1035" mass="115561">MLNYVRGVWGTAQGEDGRGVAKTLRSGTTWSAIAEVYRNKAGKVVTLAHLYWVKGASNDLHRRYLLAEREFDLHELEFFAEAQFDTARLNRTLKPAGVEPFESFSRYMAAFSKVLGIRDEMALLLLHKTQSTKSVDSITAFLREFMLDEPSTFGVAKDVVNQFQKLNEAHADWVTATQQRDVLMPAREAHQRLHSLSLEAVRLQEIAAGIPLFATPLGIEVHDAAITAAGPRIAAMQSLLEARKQALSAAETSHSDAIRQEALGGGDDLRRLEEALAAARTRCEDAKAQRQTLEAACATLKQSVPSDEKAFTDLYAVATTIVDEGAKVDTRRLQEAVSKQAVLKTPQRDVQLQLAALATQPRSNVPPEQQNIRRMLAEELDVDVDSLPFAAELMSVRPQDKRWHGALERLMGGFGVTMLVPSDLFDDVRRLVDRKHLKGRLTYRPVRHVTESVHARLPANAAGKVDVAKHEFNRWLVNEIQRQFDYACVESADDMGVYPRALTVKGQIKRGGENYLKDDRWSIDDETRWVLGTDTASRAEALHKQLADINRQLSDAQVVISAHEREAQEAGHRLQAAVAVRGLFWNGMDESGARLQVLEIERQIASVKVGSPKLEQLRAEVARTSDVQKAAQNAWADQHGLVRNAERELDVWNTERTRLASLLVVELTPTQQQAIDEMRGRRTVTSTPQTYDRELSWLRDEAKQSVRANETAQTEQRAAILTALAVFCSRTEWKPATKGHDPVMDSFEFFDQHLTSLLMEGVSRTWERFLLELQEHNSHQLTLLSQSLTGERADMAKRLLAVNNSLLHTPYNPGTHLFLHKVDCEPEESKVFRRDLAVAMSEVVNIDNADAATTRFDKLRRIAERLGSDKSEDIRWRARVLDVRQHVQFDAHEILDGTNQVEQVYSGSDGKSGGQKQKLAATCMAAALRYQLANPGATVPQFAAVVVDEAFDRSDPDFTEAALNVFCELGFQIIVATPGKMVQTIEPYVGGAVWVYAKRGDRSNAVPLQYDQASGRIDYSPMATQQPKADSAVAH</sequence>
<dbReference type="EMBL" id="SGUG01000076">
    <property type="protein sequence ID" value="MDG0865393.1"/>
    <property type="molecule type" value="Genomic_DNA"/>
</dbReference>
<comment type="caution">
    <text evidence="2">The sequence shown here is derived from an EMBL/GenBank/DDBJ whole genome shotgun (WGS) entry which is preliminary data.</text>
</comment>
<gene>
    <name evidence="2" type="ORF">EXJ73_23340</name>
</gene>
<proteinExistence type="predicted"/>